<dbReference type="Proteomes" id="UP000003112">
    <property type="component" value="Unassembled WGS sequence"/>
</dbReference>
<keyword evidence="8 10" id="KW-0472">Membrane</keyword>
<dbReference type="InterPro" id="IPR048279">
    <property type="entry name" value="MdtK-like"/>
</dbReference>
<keyword evidence="3" id="KW-0050">Antiport</keyword>
<dbReference type="AlphaFoldDB" id="E6K6J4"/>
<protein>
    <recommendedName>
        <fullName evidence="9">Multidrug-efflux transporter</fullName>
    </recommendedName>
</protein>
<feature type="transmembrane region" description="Helical" evidence="10">
    <location>
        <begin position="205"/>
        <end position="227"/>
    </location>
</feature>
<keyword evidence="7" id="KW-0406">Ion transport</keyword>
<sequence>MLNNKKTESLLASIREGRPMTRGEKLNLIVGLSIPSILAQITNVMMFFIDASMVGHLGAEASAAIGLVESTTWLMGSVMGAAAMGFSVQVAHFIGANDFVKARQVFRHSLICGLVFSLLLAVVGVAIHRPLPYWLGGGADIAGDSSLYFLLISLTLPFMLLFHLSCDMLKSSGNMQTPSVMSVVLCVLDVMFNYFFIYICKLGVTGAALGTCCAYVCTSMPAVWLTAVKSKILALNLDHERFQWIWDYVRNALKISLPMAVQSVLMSGAQIVSTLIVAPLGNIAIAANSFAITAESLCYMPGYGIGEAATTLVGQTFGAGRRNLCKNFAYMSVALGMGVMALMGVVMFVFAPEMIGVLSPVEAIRELGTTVLRIEAFAEPFFAASIVAYSVCVGAGDTLKPALLNLFSIWCVRLTMAALLAPRYGLKGVWFAMAVELTFRGALFLYRLFRGKWLKGLKPKSEPAMV</sequence>
<evidence type="ECO:0000256" key="5">
    <source>
        <dbReference type="ARBA" id="ARBA00022692"/>
    </source>
</evidence>
<keyword evidence="12" id="KW-1185">Reference proteome</keyword>
<comment type="subcellular location">
    <subcellularLocation>
        <location evidence="1">Cell membrane</location>
        <topology evidence="1">Multi-pass membrane protein</topology>
    </subcellularLocation>
</comment>
<feature type="transmembrane region" description="Helical" evidence="10">
    <location>
        <begin position="73"/>
        <end position="94"/>
    </location>
</feature>
<evidence type="ECO:0000256" key="9">
    <source>
        <dbReference type="ARBA" id="ARBA00031636"/>
    </source>
</evidence>
<dbReference type="NCBIfam" id="TIGR00797">
    <property type="entry name" value="matE"/>
    <property type="match status" value="1"/>
</dbReference>
<feature type="transmembrane region" description="Helical" evidence="10">
    <location>
        <begin position="371"/>
        <end position="391"/>
    </location>
</feature>
<dbReference type="Pfam" id="PF01554">
    <property type="entry name" value="MatE"/>
    <property type="match status" value="2"/>
</dbReference>
<dbReference type="EMBL" id="AEPD01000026">
    <property type="protein sequence ID" value="EFU30674.1"/>
    <property type="molecule type" value="Genomic_DNA"/>
</dbReference>
<dbReference type="GO" id="GO:0006811">
    <property type="term" value="P:monoatomic ion transport"/>
    <property type="evidence" value="ECO:0007669"/>
    <property type="project" value="UniProtKB-KW"/>
</dbReference>
<keyword evidence="5 10" id="KW-0812">Transmembrane</keyword>
<organism evidence="11 12">
    <name type="scientific">Segatella buccae ATCC 33574</name>
    <dbReference type="NCBI Taxonomy" id="873513"/>
    <lineage>
        <taxon>Bacteria</taxon>
        <taxon>Pseudomonadati</taxon>
        <taxon>Bacteroidota</taxon>
        <taxon>Bacteroidia</taxon>
        <taxon>Bacteroidales</taxon>
        <taxon>Prevotellaceae</taxon>
        <taxon>Segatella</taxon>
    </lineage>
</organism>
<accession>E6K6J4</accession>
<dbReference type="PIRSF" id="PIRSF006603">
    <property type="entry name" value="DinF"/>
    <property type="match status" value="1"/>
</dbReference>
<evidence type="ECO:0000256" key="7">
    <source>
        <dbReference type="ARBA" id="ARBA00023065"/>
    </source>
</evidence>
<comment type="caution">
    <text evidence="11">The sequence shown here is derived from an EMBL/GenBank/DDBJ whole genome shotgun (WGS) entry which is preliminary data.</text>
</comment>
<proteinExistence type="predicted"/>
<dbReference type="PANTHER" id="PTHR43298">
    <property type="entry name" value="MULTIDRUG RESISTANCE PROTEIN NORM-RELATED"/>
    <property type="match status" value="1"/>
</dbReference>
<dbReference type="GeneID" id="93536064"/>
<keyword evidence="2" id="KW-0813">Transport</keyword>
<keyword evidence="4" id="KW-1003">Cell membrane</keyword>
<dbReference type="eggNOG" id="COG0534">
    <property type="taxonomic scope" value="Bacteria"/>
</dbReference>
<feature type="transmembrane region" description="Helical" evidence="10">
    <location>
        <begin position="28"/>
        <end position="49"/>
    </location>
</feature>
<dbReference type="PANTHER" id="PTHR43298:SF2">
    <property type="entry name" value="FMN_FAD EXPORTER YEEO-RELATED"/>
    <property type="match status" value="1"/>
</dbReference>
<evidence type="ECO:0000256" key="4">
    <source>
        <dbReference type="ARBA" id="ARBA00022475"/>
    </source>
</evidence>
<dbReference type="RefSeq" id="WP_004345262.1">
    <property type="nucleotide sequence ID" value="NZ_GL586311.1"/>
</dbReference>
<reference evidence="11 12" key="1">
    <citation type="submission" date="2010-10" db="EMBL/GenBank/DDBJ databases">
        <authorList>
            <person name="Muzny D."/>
            <person name="Qin X."/>
            <person name="Deng J."/>
            <person name="Jiang H."/>
            <person name="Liu Y."/>
            <person name="Qu J."/>
            <person name="Song X.-Z."/>
            <person name="Zhang L."/>
            <person name="Thornton R."/>
            <person name="Coyle M."/>
            <person name="Francisco L."/>
            <person name="Jackson L."/>
            <person name="Javaid M."/>
            <person name="Korchina V."/>
            <person name="Kovar C."/>
            <person name="Mata R."/>
            <person name="Mathew T."/>
            <person name="Ngo R."/>
            <person name="Nguyen L."/>
            <person name="Nguyen N."/>
            <person name="Okwuonu G."/>
            <person name="Ongeri F."/>
            <person name="Pham C."/>
            <person name="Simmons D."/>
            <person name="Wilczek-Boney K."/>
            <person name="Hale W."/>
            <person name="Jakkamsetti A."/>
            <person name="Pham P."/>
            <person name="Ruth R."/>
            <person name="San Lucas F."/>
            <person name="Warren J."/>
            <person name="Zhang J."/>
            <person name="Zhao Z."/>
            <person name="Zhou C."/>
            <person name="Zhu D."/>
            <person name="Lee S."/>
            <person name="Bess C."/>
            <person name="Blankenburg K."/>
            <person name="Forbes L."/>
            <person name="Fu Q."/>
            <person name="Gubbala S."/>
            <person name="Hirani K."/>
            <person name="Jayaseelan J.C."/>
            <person name="Lara F."/>
            <person name="Munidasa M."/>
            <person name="Palculict T."/>
            <person name="Patil S."/>
            <person name="Pu L.-L."/>
            <person name="Saada N."/>
            <person name="Tang L."/>
            <person name="Weissenberger G."/>
            <person name="Zhu Y."/>
            <person name="Hemphill L."/>
            <person name="Shang Y."/>
            <person name="Youmans B."/>
            <person name="Ayvaz T."/>
            <person name="Ross M."/>
            <person name="Santibanez J."/>
            <person name="Aqrawi P."/>
            <person name="Gross S."/>
            <person name="Joshi V."/>
            <person name="Fowler G."/>
            <person name="Nazareth L."/>
            <person name="Reid J."/>
            <person name="Worley K."/>
            <person name="Petrosino J."/>
            <person name="Highlander S."/>
            <person name="Gibbs R."/>
        </authorList>
    </citation>
    <scope>NUCLEOTIDE SEQUENCE [LARGE SCALE GENOMIC DNA]</scope>
    <source>
        <strain evidence="11 12">ATCC 33574</strain>
    </source>
</reference>
<feature type="transmembrane region" description="Helical" evidence="10">
    <location>
        <begin position="403"/>
        <end position="422"/>
    </location>
</feature>
<evidence type="ECO:0000256" key="6">
    <source>
        <dbReference type="ARBA" id="ARBA00022989"/>
    </source>
</evidence>
<evidence type="ECO:0000256" key="10">
    <source>
        <dbReference type="SAM" id="Phobius"/>
    </source>
</evidence>
<evidence type="ECO:0000256" key="3">
    <source>
        <dbReference type="ARBA" id="ARBA00022449"/>
    </source>
</evidence>
<dbReference type="GO" id="GO:0005886">
    <property type="term" value="C:plasma membrane"/>
    <property type="evidence" value="ECO:0007669"/>
    <property type="project" value="UniProtKB-SubCell"/>
</dbReference>
<feature type="transmembrane region" description="Helical" evidence="10">
    <location>
        <begin position="428"/>
        <end position="449"/>
    </location>
</feature>
<evidence type="ECO:0000256" key="2">
    <source>
        <dbReference type="ARBA" id="ARBA00022448"/>
    </source>
</evidence>
<feature type="transmembrane region" description="Helical" evidence="10">
    <location>
        <begin position="106"/>
        <end position="127"/>
    </location>
</feature>
<dbReference type="HOGENOM" id="CLU_012893_5_3_10"/>
<feature type="transmembrane region" description="Helical" evidence="10">
    <location>
        <begin position="328"/>
        <end position="351"/>
    </location>
</feature>
<dbReference type="InterPro" id="IPR050222">
    <property type="entry name" value="MATE_MdtK"/>
</dbReference>
<evidence type="ECO:0000313" key="11">
    <source>
        <dbReference type="EMBL" id="EFU30674.1"/>
    </source>
</evidence>
<evidence type="ECO:0000313" key="12">
    <source>
        <dbReference type="Proteomes" id="UP000003112"/>
    </source>
</evidence>
<feature type="transmembrane region" description="Helical" evidence="10">
    <location>
        <begin position="178"/>
        <end position="199"/>
    </location>
</feature>
<evidence type="ECO:0000256" key="8">
    <source>
        <dbReference type="ARBA" id="ARBA00023136"/>
    </source>
</evidence>
<name>E6K6J4_9BACT</name>
<evidence type="ECO:0000256" key="1">
    <source>
        <dbReference type="ARBA" id="ARBA00004651"/>
    </source>
</evidence>
<dbReference type="CDD" id="cd13137">
    <property type="entry name" value="MATE_NorM_like"/>
    <property type="match status" value="1"/>
</dbReference>
<gene>
    <name evidence="11" type="ORF">HMPREF6485_1243</name>
</gene>
<feature type="transmembrane region" description="Helical" evidence="10">
    <location>
        <begin position="147"/>
        <end position="166"/>
    </location>
</feature>
<dbReference type="InterPro" id="IPR002528">
    <property type="entry name" value="MATE_fam"/>
</dbReference>
<keyword evidence="6 10" id="KW-1133">Transmembrane helix</keyword>
<dbReference type="STRING" id="873513.HMPREF6485_1243"/>
<dbReference type="GO" id="GO:0015297">
    <property type="term" value="F:antiporter activity"/>
    <property type="evidence" value="ECO:0007669"/>
    <property type="project" value="UniProtKB-KW"/>
</dbReference>
<dbReference type="GO" id="GO:0042910">
    <property type="term" value="F:xenobiotic transmembrane transporter activity"/>
    <property type="evidence" value="ECO:0007669"/>
    <property type="project" value="InterPro"/>
</dbReference>